<dbReference type="GO" id="GO:0006260">
    <property type="term" value="P:DNA replication"/>
    <property type="evidence" value="ECO:0007669"/>
    <property type="project" value="UniProtKB-KW"/>
</dbReference>
<evidence type="ECO:0000259" key="9">
    <source>
        <dbReference type="Pfam" id="PF01555"/>
    </source>
</evidence>
<dbReference type="Pfam" id="PF01555">
    <property type="entry name" value="N6_N4_Mtase"/>
    <property type="match status" value="1"/>
</dbReference>
<comment type="similarity">
    <text evidence="1 8">Belongs to the N(4)/N(6)-methyltransferase family.</text>
</comment>
<comment type="catalytic activity">
    <reaction evidence="7">
        <text>a 2'-deoxyadenosine in DNA + S-adenosyl-L-methionine = an N(6)-methyl-2'-deoxyadenosine in DNA + S-adenosyl-L-homocysteine + H(+)</text>
        <dbReference type="Rhea" id="RHEA:15197"/>
        <dbReference type="Rhea" id="RHEA-COMP:12418"/>
        <dbReference type="Rhea" id="RHEA-COMP:12419"/>
        <dbReference type="ChEBI" id="CHEBI:15378"/>
        <dbReference type="ChEBI" id="CHEBI:57856"/>
        <dbReference type="ChEBI" id="CHEBI:59789"/>
        <dbReference type="ChEBI" id="CHEBI:90615"/>
        <dbReference type="ChEBI" id="CHEBI:90616"/>
        <dbReference type="EC" id="2.1.1.72"/>
    </reaction>
</comment>
<evidence type="ECO:0000256" key="2">
    <source>
        <dbReference type="ARBA" id="ARBA00022603"/>
    </source>
</evidence>
<feature type="domain" description="DNA methylase N-4/N-6" evidence="9">
    <location>
        <begin position="37"/>
        <end position="263"/>
    </location>
</feature>
<dbReference type="GO" id="GO:0008170">
    <property type="term" value="F:N-methyltransferase activity"/>
    <property type="evidence" value="ECO:0007669"/>
    <property type="project" value="InterPro"/>
</dbReference>
<accession>A0A368E2R5</accession>
<dbReference type="PRINTS" id="PR00508">
    <property type="entry name" value="S21N4MTFRASE"/>
</dbReference>
<evidence type="ECO:0000256" key="4">
    <source>
        <dbReference type="ARBA" id="ARBA00022691"/>
    </source>
</evidence>
<dbReference type="InterPro" id="IPR002941">
    <property type="entry name" value="DNA_methylase_N4/N6"/>
</dbReference>
<feature type="domain" description="RAMA" evidence="10">
    <location>
        <begin position="276"/>
        <end position="378"/>
    </location>
</feature>
<sequence>MTHGAGMTKKPAQTLPIDTIIEGDCIAALSRLPSASVDLVFADPPYNLQLKGDLTRPDTSRVDAVTDDWDKFDSFAAYDAFTRAWLNEARRVLKPTGTLWVIGSYHNIFRVGTALQDIGFWVLNDIIWRKANPMPNFKGTRFTNAHETLIWAARDEDATGYTFNYRAMKTLNDDLQMRSDWISDWVLPICSGGERLKSEAGDKLHPTQKPESLLHRVLLASSNPGDVVLDPFFGTGTTGAMAKRLGRHFVGIEADANYAAAARKRIAAETVLDDTSLQVTQSAKQQKRVPFGALVENGMLKPGGQLFGPSRKVQERIKARIRADGSLKLGTAKDAPTGSIHKIGATAQGLEACNGWTYWHYKEGDKLLPIDTLRAKLRDG</sequence>
<keyword evidence="2 11" id="KW-0489">Methyltransferase</keyword>
<dbReference type="FunFam" id="3.40.50.150:FF:000276">
    <property type="entry name" value="Methyltransferase"/>
    <property type="match status" value="1"/>
</dbReference>
<evidence type="ECO:0000313" key="11">
    <source>
        <dbReference type="EMBL" id="RCL77751.1"/>
    </source>
</evidence>
<keyword evidence="3 11" id="KW-0808">Transferase</keyword>
<evidence type="ECO:0000256" key="7">
    <source>
        <dbReference type="ARBA" id="ARBA00047942"/>
    </source>
</evidence>
<evidence type="ECO:0000259" key="10">
    <source>
        <dbReference type="Pfam" id="PF18755"/>
    </source>
</evidence>
<dbReference type="Proteomes" id="UP000252132">
    <property type="component" value="Unassembled WGS sequence"/>
</dbReference>
<dbReference type="SUPFAM" id="SSF53335">
    <property type="entry name" value="S-adenosyl-L-methionine-dependent methyltransferases"/>
    <property type="match status" value="1"/>
</dbReference>
<organism evidence="11 12">
    <name type="scientific">PS1 clade bacterium</name>
    <dbReference type="NCBI Taxonomy" id="2175152"/>
    <lineage>
        <taxon>Bacteria</taxon>
        <taxon>Pseudomonadati</taxon>
        <taxon>Pseudomonadota</taxon>
        <taxon>Alphaproteobacteria</taxon>
        <taxon>PS1 clade</taxon>
    </lineage>
</organism>
<dbReference type="GO" id="GO:0005737">
    <property type="term" value="C:cytoplasm"/>
    <property type="evidence" value="ECO:0007669"/>
    <property type="project" value="TreeGrafter"/>
</dbReference>
<evidence type="ECO:0000256" key="1">
    <source>
        <dbReference type="ARBA" id="ARBA00006594"/>
    </source>
</evidence>
<evidence type="ECO:0000256" key="3">
    <source>
        <dbReference type="ARBA" id="ARBA00022679"/>
    </source>
</evidence>
<keyword evidence="5" id="KW-0235">DNA replication</keyword>
<keyword evidence="6" id="KW-0238">DNA-binding</keyword>
<dbReference type="InterPro" id="IPR040843">
    <property type="entry name" value="RAMA"/>
</dbReference>
<dbReference type="GO" id="GO:0032259">
    <property type="term" value="P:methylation"/>
    <property type="evidence" value="ECO:0007669"/>
    <property type="project" value="UniProtKB-KW"/>
</dbReference>
<evidence type="ECO:0000256" key="8">
    <source>
        <dbReference type="RuleBase" id="RU362026"/>
    </source>
</evidence>
<name>A0A368E2R5_9PROT</name>
<comment type="caution">
    <text evidence="11">The sequence shown here is derived from an EMBL/GenBank/DDBJ whole genome shotgun (WGS) entry which is preliminary data.</text>
</comment>
<proteinExistence type="inferred from homology"/>
<dbReference type="PANTHER" id="PTHR13370">
    <property type="entry name" value="RNA METHYLASE-RELATED"/>
    <property type="match status" value="1"/>
</dbReference>
<dbReference type="GO" id="GO:0009007">
    <property type="term" value="F:site-specific DNA-methyltransferase (adenine-specific) activity"/>
    <property type="evidence" value="ECO:0007669"/>
    <property type="project" value="UniProtKB-EC"/>
</dbReference>
<reference evidence="11 12" key="1">
    <citation type="journal article" date="2018" name="Microbiome">
        <title>Fine metagenomic profile of the Mediterranean stratified and mixed water columns revealed by assembly and recruitment.</title>
        <authorList>
            <person name="Haro-Moreno J.M."/>
            <person name="Lopez-Perez M."/>
            <person name="De La Torre J.R."/>
            <person name="Picazo A."/>
            <person name="Camacho A."/>
            <person name="Rodriguez-Valera F."/>
        </authorList>
    </citation>
    <scope>NUCLEOTIDE SEQUENCE [LARGE SCALE GENOMIC DNA]</scope>
    <source>
        <strain evidence="11">MED-G55</strain>
    </source>
</reference>
<dbReference type="Gene3D" id="3.40.50.150">
    <property type="entry name" value="Vaccinia Virus protein VP39"/>
    <property type="match status" value="1"/>
</dbReference>
<dbReference type="GO" id="GO:0003677">
    <property type="term" value="F:DNA binding"/>
    <property type="evidence" value="ECO:0007669"/>
    <property type="project" value="UniProtKB-KW"/>
</dbReference>
<dbReference type="AlphaFoldDB" id="A0A368E2R5"/>
<gene>
    <name evidence="11" type="ORF">DBW69_02195</name>
</gene>
<dbReference type="EC" id="2.1.1.-" evidence="8"/>
<keyword evidence="4" id="KW-0949">S-adenosyl-L-methionine</keyword>
<dbReference type="InterPro" id="IPR001091">
    <property type="entry name" value="RM_Methyltransferase"/>
</dbReference>
<dbReference type="InterPro" id="IPR029063">
    <property type="entry name" value="SAM-dependent_MTases_sf"/>
</dbReference>
<evidence type="ECO:0000313" key="12">
    <source>
        <dbReference type="Proteomes" id="UP000252132"/>
    </source>
</evidence>
<evidence type="ECO:0000256" key="6">
    <source>
        <dbReference type="ARBA" id="ARBA00023125"/>
    </source>
</evidence>
<dbReference type="PROSITE" id="PS00092">
    <property type="entry name" value="N6_MTASE"/>
    <property type="match status" value="1"/>
</dbReference>
<evidence type="ECO:0000256" key="5">
    <source>
        <dbReference type="ARBA" id="ARBA00022705"/>
    </source>
</evidence>
<dbReference type="InterPro" id="IPR002052">
    <property type="entry name" value="DNA_methylase_N6_adenine_CS"/>
</dbReference>
<protein>
    <recommendedName>
        <fullName evidence="8">Methyltransferase</fullName>
        <ecNumber evidence="8">2.1.1.-</ecNumber>
    </recommendedName>
</protein>
<dbReference type="EMBL" id="QOQF01000005">
    <property type="protein sequence ID" value="RCL77751.1"/>
    <property type="molecule type" value="Genomic_DNA"/>
</dbReference>
<dbReference type="Pfam" id="PF18755">
    <property type="entry name" value="RAMA"/>
    <property type="match status" value="1"/>
</dbReference>
<dbReference type="PANTHER" id="PTHR13370:SF3">
    <property type="entry name" value="TRNA (GUANINE(10)-N2)-METHYLTRANSFERASE HOMOLOG"/>
    <property type="match status" value="1"/>
</dbReference>